<gene>
    <name evidence="5" type="ORF">HEB29_004812</name>
    <name evidence="4" type="ORF">Sfulv_50980</name>
</gene>
<dbReference type="GO" id="GO:0017000">
    <property type="term" value="P:antibiotic biosynthetic process"/>
    <property type="evidence" value="ECO:0007669"/>
    <property type="project" value="UniProtKB-ARBA"/>
</dbReference>
<reference evidence="5 7" key="2">
    <citation type="submission" date="2020-07" db="EMBL/GenBank/DDBJ databases">
        <title>Sequencing the genomes of 1000 actinobacteria strains.</title>
        <authorList>
            <person name="Klenk H.-P."/>
        </authorList>
    </citation>
    <scope>NUCLEOTIDE SEQUENCE [LARGE SCALE GENOMIC DNA]</scope>
    <source>
        <strain evidence="5 7">DSM 41455</strain>
    </source>
</reference>
<dbReference type="GO" id="GO:0031177">
    <property type="term" value="F:phosphopantetheine binding"/>
    <property type="evidence" value="ECO:0007669"/>
    <property type="project" value="InterPro"/>
</dbReference>
<keyword evidence="1" id="KW-0596">Phosphopantetheine</keyword>
<feature type="domain" description="Carrier" evidence="3">
    <location>
        <begin position="3"/>
        <end position="81"/>
    </location>
</feature>
<dbReference type="EMBL" id="JACCCF010000001">
    <property type="protein sequence ID" value="NYE43801.1"/>
    <property type="molecule type" value="Genomic_DNA"/>
</dbReference>
<keyword evidence="6" id="KW-1185">Reference proteome</keyword>
<evidence type="ECO:0000313" key="6">
    <source>
        <dbReference type="Proteomes" id="UP000498980"/>
    </source>
</evidence>
<dbReference type="Proteomes" id="UP000530403">
    <property type="component" value="Unassembled WGS sequence"/>
</dbReference>
<reference evidence="4 6" key="1">
    <citation type="submission" date="2020-05" db="EMBL/GenBank/DDBJ databases">
        <title>Whole genome shotgun sequence of Streptomyces fulvorobeus NBRC 15897.</title>
        <authorList>
            <person name="Komaki H."/>
            <person name="Tamura T."/>
        </authorList>
    </citation>
    <scope>NUCLEOTIDE SEQUENCE [LARGE SCALE GENOMIC DNA]</scope>
    <source>
        <strain evidence="4 6">NBRC 15897</strain>
    </source>
</reference>
<evidence type="ECO:0000256" key="2">
    <source>
        <dbReference type="ARBA" id="ARBA00022553"/>
    </source>
</evidence>
<organism evidence="4 6">
    <name type="scientific">Streptomyces fulvorobeus</name>
    <dbReference type="NCBI Taxonomy" id="284028"/>
    <lineage>
        <taxon>Bacteria</taxon>
        <taxon>Bacillati</taxon>
        <taxon>Actinomycetota</taxon>
        <taxon>Actinomycetes</taxon>
        <taxon>Kitasatosporales</taxon>
        <taxon>Streptomycetaceae</taxon>
        <taxon>Streptomyces</taxon>
    </lineage>
</organism>
<sequence length="85" mass="9034">MAVITLHDLAGVLTECAGADEDVVLTSESLDVTFTDLGYDSLALLETAATVQQRYGVTLSDDEVSEITTPREFLDLVNQSAVQAA</sequence>
<dbReference type="Gene3D" id="1.10.1200.10">
    <property type="entry name" value="ACP-like"/>
    <property type="match status" value="1"/>
</dbReference>
<keyword evidence="2" id="KW-0597">Phosphoprotein</keyword>
<dbReference type="PROSITE" id="PS00012">
    <property type="entry name" value="PHOSPHOPANTETHEINE"/>
    <property type="match status" value="1"/>
</dbReference>
<dbReference type="InterPro" id="IPR009081">
    <property type="entry name" value="PP-bd_ACP"/>
</dbReference>
<protein>
    <submittedName>
        <fullName evidence="5">Act minimal PKS acyl carrier protein</fullName>
    </submittedName>
    <submittedName>
        <fullName evidence="4">Actinorhodin polyketide synthase acyl carrier protein</fullName>
    </submittedName>
</protein>
<dbReference type="InterPro" id="IPR006162">
    <property type="entry name" value="Ppantetheine_attach_site"/>
</dbReference>
<proteinExistence type="predicted"/>
<dbReference type="InterPro" id="IPR036736">
    <property type="entry name" value="ACP-like_sf"/>
</dbReference>
<evidence type="ECO:0000259" key="3">
    <source>
        <dbReference type="PROSITE" id="PS50075"/>
    </source>
</evidence>
<dbReference type="EMBL" id="BLWC01000001">
    <property type="protein sequence ID" value="GFN00288.1"/>
    <property type="molecule type" value="Genomic_DNA"/>
</dbReference>
<dbReference type="SUPFAM" id="SSF47336">
    <property type="entry name" value="ACP-like"/>
    <property type="match status" value="1"/>
</dbReference>
<dbReference type="RefSeq" id="WP_173316618.1">
    <property type="nucleotide sequence ID" value="NZ_BAAAUE010000013.1"/>
</dbReference>
<evidence type="ECO:0000313" key="7">
    <source>
        <dbReference type="Proteomes" id="UP000530403"/>
    </source>
</evidence>
<dbReference type="InterPro" id="IPR020806">
    <property type="entry name" value="PKS_PP-bd"/>
</dbReference>
<dbReference type="AlphaFoldDB" id="A0A7J0CDI7"/>
<name>A0A7J0CDI7_9ACTN</name>
<dbReference type="Proteomes" id="UP000498980">
    <property type="component" value="Unassembled WGS sequence"/>
</dbReference>
<evidence type="ECO:0000313" key="5">
    <source>
        <dbReference type="EMBL" id="NYE43801.1"/>
    </source>
</evidence>
<dbReference type="PROSITE" id="PS50075">
    <property type="entry name" value="CARRIER"/>
    <property type="match status" value="1"/>
</dbReference>
<evidence type="ECO:0000313" key="4">
    <source>
        <dbReference type="EMBL" id="GFN00288.1"/>
    </source>
</evidence>
<dbReference type="Pfam" id="PF00550">
    <property type="entry name" value="PP-binding"/>
    <property type="match status" value="1"/>
</dbReference>
<dbReference type="SMART" id="SM00823">
    <property type="entry name" value="PKS_PP"/>
    <property type="match status" value="1"/>
</dbReference>
<comment type="caution">
    <text evidence="4">The sequence shown here is derived from an EMBL/GenBank/DDBJ whole genome shotgun (WGS) entry which is preliminary data.</text>
</comment>
<accession>A0A7J0CDI7</accession>
<evidence type="ECO:0000256" key="1">
    <source>
        <dbReference type="ARBA" id="ARBA00022450"/>
    </source>
</evidence>